<feature type="region of interest" description="Disordered" evidence="1">
    <location>
        <begin position="491"/>
        <end position="544"/>
    </location>
</feature>
<accession>A0A195BX38</accession>
<feature type="region of interest" description="Disordered" evidence="1">
    <location>
        <begin position="191"/>
        <end position="243"/>
    </location>
</feature>
<keyword evidence="3" id="KW-1185">Reference proteome</keyword>
<feature type="compositionally biased region" description="Basic residues" evidence="1">
    <location>
        <begin position="8"/>
        <end position="17"/>
    </location>
</feature>
<dbReference type="Proteomes" id="UP000078540">
    <property type="component" value="Unassembled WGS sequence"/>
</dbReference>
<sequence>MNNGQLRRPSRSPRSQRSRSADVDCLKKYTERRVEERRHTEISDTSKLDTSKWMPLPKNVPRGQQSGVTKRLSRDERQESIYESAEDAEKWPTKSPSSTNNRSSRLVPEVVGRSHYTMRSHSTDVTILKRPEKSITEQRRHTDCSDPQSIATRWLPNINDAKFYRATSPLARIGCEITKSAATRWMTFTKSPSPIPRINPERKDSVMEYDRKDEGSRKDADASKWQPLRKFSPVKNEKGRLQRQDELDIGRDRSLSFVDTNERVKDRSLSYVDTDERASKLSERMRDLYDFKTENEWPKRAGTSRENTWISKSSSEEERSNYLPIRRNSQDLEFNDRIDIFKSKAQHEEDKRKPKRNIYKTSEMFADEQDERLRKFNDKLRYSEDFSAERFHGRERRTYSDDYDVKIVRRESRSSRQPELVTFKRDRPETPAIRRLVDKENKRNSDVSMKPRDSQVSYVEIDFTKRDSRTSDASYVSVNLGKRGSVECKGTRMIPDIPPRRAFSQSDERPSTPVPPIEFNDERYVPKKLSEPKRDSTRYKVYLT</sequence>
<dbReference type="AlphaFoldDB" id="A0A195BX38"/>
<evidence type="ECO:0000313" key="2">
    <source>
        <dbReference type="EMBL" id="KYM93142.1"/>
    </source>
</evidence>
<feature type="compositionally biased region" description="Basic and acidic residues" evidence="1">
    <location>
        <begin position="19"/>
        <end position="50"/>
    </location>
</feature>
<feature type="compositionally biased region" description="Basic and acidic residues" evidence="1">
    <location>
        <begin position="199"/>
        <end position="222"/>
    </location>
</feature>
<evidence type="ECO:0000256" key="1">
    <source>
        <dbReference type="SAM" id="MobiDB-lite"/>
    </source>
</evidence>
<dbReference type="EMBL" id="KQ976394">
    <property type="protein sequence ID" value="KYM93142.1"/>
    <property type="molecule type" value="Genomic_DNA"/>
</dbReference>
<organism evidence="2 3">
    <name type="scientific">Atta colombica</name>
    <dbReference type="NCBI Taxonomy" id="520822"/>
    <lineage>
        <taxon>Eukaryota</taxon>
        <taxon>Metazoa</taxon>
        <taxon>Ecdysozoa</taxon>
        <taxon>Arthropoda</taxon>
        <taxon>Hexapoda</taxon>
        <taxon>Insecta</taxon>
        <taxon>Pterygota</taxon>
        <taxon>Neoptera</taxon>
        <taxon>Endopterygota</taxon>
        <taxon>Hymenoptera</taxon>
        <taxon>Apocrita</taxon>
        <taxon>Aculeata</taxon>
        <taxon>Formicoidea</taxon>
        <taxon>Formicidae</taxon>
        <taxon>Myrmicinae</taxon>
        <taxon>Atta</taxon>
    </lineage>
</organism>
<name>A0A195BX38_9HYME</name>
<feature type="compositionally biased region" description="Polar residues" evidence="1">
    <location>
        <begin position="94"/>
        <end position="104"/>
    </location>
</feature>
<gene>
    <name evidence="2" type="ORF">ALC53_00077</name>
</gene>
<evidence type="ECO:0000313" key="3">
    <source>
        <dbReference type="Proteomes" id="UP000078540"/>
    </source>
</evidence>
<protein>
    <submittedName>
        <fullName evidence="2">Uncharacterized protein</fullName>
    </submittedName>
</protein>
<feature type="compositionally biased region" description="Basic and acidic residues" evidence="1">
    <location>
        <begin position="520"/>
        <end position="538"/>
    </location>
</feature>
<feature type="region of interest" description="Disordered" evidence="1">
    <location>
        <begin position="1"/>
        <end position="106"/>
    </location>
</feature>
<reference evidence="2 3" key="1">
    <citation type="submission" date="2015-09" db="EMBL/GenBank/DDBJ databases">
        <title>Atta colombica WGS genome.</title>
        <authorList>
            <person name="Nygaard S."/>
            <person name="Hu H."/>
            <person name="Boomsma J."/>
            <person name="Zhang G."/>
        </authorList>
    </citation>
    <scope>NUCLEOTIDE SEQUENCE [LARGE SCALE GENOMIC DNA]</scope>
    <source>
        <strain evidence="2">Treedump-2</strain>
        <tissue evidence="2">Whole body</tissue>
    </source>
</reference>
<proteinExistence type="predicted"/>